<evidence type="ECO:0008006" key="3">
    <source>
        <dbReference type="Google" id="ProtNLM"/>
    </source>
</evidence>
<reference evidence="1 2" key="1">
    <citation type="submission" date="2017-11" db="EMBL/GenBank/DDBJ databases">
        <title>Genomic Encyclopedia of Archaeal and Bacterial Type Strains, Phase II (KMG-II): From Individual Species to Whole Genera.</title>
        <authorList>
            <person name="Goeker M."/>
        </authorList>
    </citation>
    <scope>NUCLEOTIDE SEQUENCE [LARGE SCALE GENOMIC DNA]</scope>
    <source>
        <strain evidence="1 2">DSM 27763</strain>
    </source>
</reference>
<keyword evidence="2" id="KW-1185">Reference proteome</keyword>
<dbReference type="EMBL" id="PGEZ01000001">
    <property type="protein sequence ID" value="PJJ57237.1"/>
    <property type="molecule type" value="Genomic_DNA"/>
</dbReference>
<comment type="caution">
    <text evidence="1">The sequence shown here is derived from an EMBL/GenBank/DDBJ whole genome shotgun (WGS) entry which is preliminary data.</text>
</comment>
<evidence type="ECO:0000313" key="1">
    <source>
        <dbReference type="EMBL" id="PJJ57237.1"/>
    </source>
</evidence>
<proteinExistence type="predicted"/>
<dbReference type="AlphaFoldDB" id="A0A2M9BH10"/>
<protein>
    <recommendedName>
        <fullName evidence="3">DUF4126 domain-containing protein</fullName>
    </recommendedName>
</protein>
<dbReference type="RefSeq" id="WP_100414610.1">
    <property type="nucleotide sequence ID" value="NZ_PGEZ01000001.1"/>
</dbReference>
<dbReference type="PROSITE" id="PS51257">
    <property type="entry name" value="PROKAR_LIPOPROTEIN"/>
    <property type="match status" value="1"/>
</dbReference>
<gene>
    <name evidence="1" type="ORF">CLV56_1464</name>
</gene>
<accession>A0A2M9BH10</accession>
<organism evidence="1 2">
    <name type="scientific">Mumia flava</name>
    <dbReference type="NCBI Taxonomy" id="1348852"/>
    <lineage>
        <taxon>Bacteria</taxon>
        <taxon>Bacillati</taxon>
        <taxon>Actinomycetota</taxon>
        <taxon>Actinomycetes</taxon>
        <taxon>Propionibacteriales</taxon>
        <taxon>Nocardioidaceae</taxon>
        <taxon>Mumia</taxon>
    </lineage>
</organism>
<dbReference type="Proteomes" id="UP000230842">
    <property type="component" value="Unassembled WGS sequence"/>
</dbReference>
<name>A0A2M9BH10_9ACTN</name>
<sequence>MTDPSARATRGLVAGLLLGVAAGCRSSLGVAAPVLTSGASRPRKIAAGVAVVAELAGDKNPAAMSRLMTPSLVGRAAAGLTGAGALARGSGSGWAGSLLPGVAGAAGALAGTYGGARWRGWVAAHGRPDLPAALAEDAVAIGLALAATRLVRR</sequence>
<evidence type="ECO:0000313" key="2">
    <source>
        <dbReference type="Proteomes" id="UP000230842"/>
    </source>
</evidence>